<name>A0A1L9RJI0_ASPWE</name>
<dbReference type="OrthoDB" id="7700931at2759"/>
<dbReference type="SUPFAM" id="SSF82153">
    <property type="entry name" value="FAS1 domain"/>
    <property type="match status" value="2"/>
</dbReference>
<dbReference type="InterPro" id="IPR050904">
    <property type="entry name" value="Adhesion/Biosynth-related"/>
</dbReference>
<dbReference type="InterPro" id="IPR000782">
    <property type="entry name" value="FAS1_domain"/>
</dbReference>
<evidence type="ECO:0000313" key="2">
    <source>
        <dbReference type="EMBL" id="OJJ35008.1"/>
    </source>
</evidence>
<keyword evidence="3" id="KW-1185">Reference proteome</keyword>
<dbReference type="RefSeq" id="XP_040688684.1">
    <property type="nucleotide sequence ID" value="XM_040839551.1"/>
</dbReference>
<accession>A0A1L9RJI0</accession>
<dbReference type="STRING" id="1073089.A0A1L9RJI0"/>
<evidence type="ECO:0000259" key="1">
    <source>
        <dbReference type="PROSITE" id="PS50213"/>
    </source>
</evidence>
<dbReference type="PANTHER" id="PTHR10900">
    <property type="entry name" value="PERIOSTIN-RELATED"/>
    <property type="match status" value="1"/>
</dbReference>
<dbReference type="Pfam" id="PF02469">
    <property type="entry name" value="Fasciclin"/>
    <property type="match status" value="2"/>
</dbReference>
<dbReference type="PROSITE" id="PS50213">
    <property type="entry name" value="FAS1"/>
    <property type="match status" value="2"/>
</dbReference>
<feature type="domain" description="FAS1" evidence="1">
    <location>
        <begin position="150"/>
        <end position="305"/>
    </location>
</feature>
<sequence>PSCTDKTIYELLTNSKSTTILAAIINDDKYLIDTLNTTNANITVFVPTDSAFAKIPEDAPRASKEFIRNAILYHVLPGVYPAHRIFDARTLPTFLNGSALGADLPQRLAVRGGGAKTGLTVNPYSRVNDADITTSNGLIHTIDSILIPPPQSLTLLNIVPATFSTFTLALLQTGLSTALDTSAHHGATIFAPTNKAFLALGLKINGFLFSNPGRKYLRALMKYHIVLNRTLYSDVFYTVDGDVDSLGEDGFTNLDLPTLLVDHSLAVDVARRGSEISMRVNGFQSVAFTDALAEDGVVHLLDTVLIPPRKPSDSSSDASALTIEELKDHLSDWVAEHDDVGS</sequence>
<dbReference type="AlphaFoldDB" id="A0A1L9RJI0"/>
<organism evidence="2 3">
    <name type="scientific">Aspergillus wentii DTO 134E9</name>
    <dbReference type="NCBI Taxonomy" id="1073089"/>
    <lineage>
        <taxon>Eukaryota</taxon>
        <taxon>Fungi</taxon>
        <taxon>Dikarya</taxon>
        <taxon>Ascomycota</taxon>
        <taxon>Pezizomycotina</taxon>
        <taxon>Eurotiomycetes</taxon>
        <taxon>Eurotiomycetidae</taxon>
        <taxon>Eurotiales</taxon>
        <taxon>Aspergillaceae</taxon>
        <taxon>Aspergillus</taxon>
        <taxon>Aspergillus subgen. Cremei</taxon>
    </lineage>
</organism>
<evidence type="ECO:0000313" key="3">
    <source>
        <dbReference type="Proteomes" id="UP000184383"/>
    </source>
</evidence>
<proteinExistence type="predicted"/>
<dbReference type="PANTHER" id="PTHR10900:SF125">
    <property type="entry name" value="FAS1 DOMAIN-CONTAINING PROTEIN YLR001C"/>
    <property type="match status" value="1"/>
</dbReference>
<dbReference type="SMART" id="SM00554">
    <property type="entry name" value="FAS1"/>
    <property type="match status" value="2"/>
</dbReference>
<dbReference type="InterPro" id="IPR036378">
    <property type="entry name" value="FAS1_dom_sf"/>
</dbReference>
<feature type="non-terminal residue" evidence="2">
    <location>
        <position position="1"/>
    </location>
</feature>
<dbReference type="GeneID" id="63755399"/>
<dbReference type="Proteomes" id="UP000184383">
    <property type="component" value="Unassembled WGS sequence"/>
</dbReference>
<gene>
    <name evidence="2" type="ORF">ASPWEDRAFT_78282</name>
</gene>
<feature type="non-terminal residue" evidence="2">
    <location>
        <position position="342"/>
    </location>
</feature>
<dbReference type="VEuPathDB" id="FungiDB:ASPWEDRAFT_78282"/>
<dbReference type="Gene3D" id="2.30.180.10">
    <property type="entry name" value="FAS1 domain"/>
    <property type="match status" value="2"/>
</dbReference>
<reference evidence="3" key="1">
    <citation type="journal article" date="2017" name="Genome Biol.">
        <title>Comparative genomics reveals high biological diversity and specific adaptations in the industrially and medically important fungal genus Aspergillus.</title>
        <authorList>
            <person name="de Vries R.P."/>
            <person name="Riley R."/>
            <person name="Wiebenga A."/>
            <person name="Aguilar-Osorio G."/>
            <person name="Amillis S."/>
            <person name="Uchima C.A."/>
            <person name="Anderluh G."/>
            <person name="Asadollahi M."/>
            <person name="Askin M."/>
            <person name="Barry K."/>
            <person name="Battaglia E."/>
            <person name="Bayram O."/>
            <person name="Benocci T."/>
            <person name="Braus-Stromeyer S.A."/>
            <person name="Caldana C."/>
            <person name="Canovas D."/>
            <person name="Cerqueira G.C."/>
            <person name="Chen F."/>
            <person name="Chen W."/>
            <person name="Choi C."/>
            <person name="Clum A."/>
            <person name="Dos Santos R.A."/>
            <person name="Damasio A.R."/>
            <person name="Diallinas G."/>
            <person name="Emri T."/>
            <person name="Fekete E."/>
            <person name="Flipphi M."/>
            <person name="Freyberg S."/>
            <person name="Gallo A."/>
            <person name="Gournas C."/>
            <person name="Habgood R."/>
            <person name="Hainaut M."/>
            <person name="Harispe M.L."/>
            <person name="Henrissat B."/>
            <person name="Hilden K.S."/>
            <person name="Hope R."/>
            <person name="Hossain A."/>
            <person name="Karabika E."/>
            <person name="Karaffa L."/>
            <person name="Karanyi Z."/>
            <person name="Krasevec N."/>
            <person name="Kuo A."/>
            <person name="Kusch H."/>
            <person name="LaButti K."/>
            <person name="Lagendijk E.L."/>
            <person name="Lapidus A."/>
            <person name="Levasseur A."/>
            <person name="Lindquist E."/>
            <person name="Lipzen A."/>
            <person name="Logrieco A.F."/>
            <person name="MacCabe A."/>
            <person name="Maekelae M.R."/>
            <person name="Malavazi I."/>
            <person name="Melin P."/>
            <person name="Meyer V."/>
            <person name="Mielnichuk N."/>
            <person name="Miskei M."/>
            <person name="Molnar A.P."/>
            <person name="Mule G."/>
            <person name="Ngan C.Y."/>
            <person name="Orejas M."/>
            <person name="Orosz E."/>
            <person name="Ouedraogo J.P."/>
            <person name="Overkamp K.M."/>
            <person name="Park H.-S."/>
            <person name="Perrone G."/>
            <person name="Piumi F."/>
            <person name="Punt P.J."/>
            <person name="Ram A.F."/>
            <person name="Ramon A."/>
            <person name="Rauscher S."/>
            <person name="Record E."/>
            <person name="Riano-Pachon D.M."/>
            <person name="Robert V."/>
            <person name="Roehrig J."/>
            <person name="Ruller R."/>
            <person name="Salamov A."/>
            <person name="Salih N.S."/>
            <person name="Samson R.A."/>
            <person name="Sandor E."/>
            <person name="Sanguinetti M."/>
            <person name="Schuetze T."/>
            <person name="Sepcic K."/>
            <person name="Shelest E."/>
            <person name="Sherlock G."/>
            <person name="Sophianopoulou V."/>
            <person name="Squina F.M."/>
            <person name="Sun H."/>
            <person name="Susca A."/>
            <person name="Todd R.B."/>
            <person name="Tsang A."/>
            <person name="Unkles S.E."/>
            <person name="van de Wiele N."/>
            <person name="van Rossen-Uffink D."/>
            <person name="Oliveira J.V."/>
            <person name="Vesth T.C."/>
            <person name="Visser J."/>
            <person name="Yu J.-H."/>
            <person name="Zhou M."/>
            <person name="Andersen M.R."/>
            <person name="Archer D.B."/>
            <person name="Baker S.E."/>
            <person name="Benoit I."/>
            <person name="Brakhage A.A."/>
            <person name="Braus G.H."/>
            <person name="Fischer R."/>
            <person name="Frisvad J.C."/>
            <person name="Goldman G.H."/>
            <person name="Houbraken J."/>
            <person name="Oakley B."/>
            <person name="Pocsi I."/>
            <person name="Scazzocchio C."/>
            <person name="Seiboth B."/>
            <person name="vanKuyk P.A."/>
            <person name="Wortman J."/>
            <person name="Dyer P.S."/>
            <person name="Grigoriev I.V."/>
        </authorList>
    </citation>
    <scope>NUCLEOTIDE SEQUENCE [LARGE SCALE GENOMIC DNA]</scope>
    <source>
        <strain evidence="3">DTO 134E9</strain>
    </source>
</reference>
<dbReference type="EMBL" id="KV878212">
    <property type="protein sequence ID" value="OJJ35008.1"/>
    <property type="molecule type" value="Genomic_DNA"/>
</dbReference>
<protein>
    <recommendedName>
        <fullName evidence="1">FAS1 domain-containing protein</fullName>
    </recommendedName>
</protein>
<feature type="domain" description="FAS1" evidence="1">
    <location>
        <begin position="5"/>
        <end position="146"/>
    </location>
</feature>